<keyword evidence="3" id="KW-1185">Reference proteome</keyword>
<evidence type="ECO:0000256" key="1">
    <source>
        <dbReference type="SAM" id="Phobius"/>
    </source>
</evidence>
<reference evidence="2 3" key="1">
    <citation type="journal article" date="2015" name="Antonie Van Leeuwenhoek">
        <title>Pseudooceanicola atlanticus gen. nov. sp. nov., isolated from surface seawater of the Atlantic Ocean and reclassification of Oceanicola batsensis, Oceanicola marinus, Oceanicola nitratireducens, Oceanicola nanhaiensis, Oceanicola antarcticus and Oceanicola flagellatus, as Pseudooceanicola batsensis comb. nov., Pseudooceanicola marinus comb. nov., Pseudooceanicola nitratireducens comb. nov., Pseudooceanicola nanhaiensis comb. nov., Pseudooceanicola antarcticus comb. nov., and Pseudooceanicola flagellatus comb. nov.</title>
        <authorList>
            <person name="Lai Q."/>
            <person name="Li G."/>
            <person name="Liu X."/>
            <person name="Du Y."/>
            <person name="Sun F."/>
            <person name="Shao Z."/>
        </authorList>
    </citation>
    <scope>NUCLEOTIDE SEQUENCE [LARGE SCALE GENOMIC DNA]</scope>
    <source>
        <strain evidence="2 3">22II-s11g</strain>
    </source>
</reference>
<protein>
    <submittedName>
        <fullName evidence="2">UDP-N-acetylmuramate--alanine ligase</fullName>
    </submittedName>
</protein>
<dbReference type="OrthoDB" id="7869914at2"/>
<keyword evidence="1" id="KW-0812">Transmembrane</keyword>
<evidence type="ECO:0000313" key="2">
    <source>
        <dbReference type="EMBL" id="KGM48613.1"/>
    </source>
</evidence>
<keyword evidence="1" id="KW-0472">Membrane</keyword>
<dbReference type="STRING" id="1461694.ATO9_13385"/>
<organism evidence="2 3">
    <name type="scientific">Pseudooceanicola atlanticus</name>
    <dbReference type="NCBI Taxonomy" id="1461694"/>
    <lineage>
        <taxon>Bacteria</taxon>
        <taxon>Pseudomonadati</taxon>
        <taxon>Pseudomonadota</taxon>
        <taxon>Alphaproteobacteria</taxon>
        <taxon>Rhodobacterales</taxon>
        <taxon>Paracoccaceae</taxon>
        <taxon>Pseudooceanicola</taxon>
    </lineage>
</organism>
<proteinExistence type="predicted"/>
<keyword evidence="2" id="KW-0436">Ligase</keyword>
<dbReference type="Proteomes" id="UP000030004">
    <property type="component" value="Unassembled WGS sequence"/>
</dbReference>
<name>A0A0A0EET1_9RHOB</name>
<dbReference type="InterPro" id="IPR018919">
    <property type="entry name" value="DUF2484"/>
</dbReference>
<sequence length="87" mass="9741">MSAALILGCLWVLAAAVTAMLPMRRQYVPGITLLIAAPLLIAFIWYQHGWVAGLPALLAFLSMFRNPLKYFWARLNGAPKWRPEDGE</sequence>
<dbReference type="AlphaFoldDB" id="A0A0A0EET1"/>
<dbReference type="Pfam" id="PF10658">
    <property type="entry name" value="DUF2484"/>
    <property type="match status" value="1"/>
</dbReference>
<dbReference type="RefSeq" id="WP_043749605.1">
    <property type="nucleotide sequence ID" value="NZ_AQQX01000004.1"/>
</dbReference>
<evidence type="ECO:0000313" key="3">
    <source>
        <dbReference type="Proteomes" id="UP000030004"/>
    </source>
</evidence>
<comment type="caution">
    <text evidence="2">The sequence shown here is derived from an EMBL/GenBank/DDBJ whole genome shotgun (WGS) entry which is preliminary data.</text>
</comment>
<dbReference type="GO" id="GO:0016874">
    <property type="term" value="F:ligase activity"/>
    <property type="evidence" value="ECO:0007669"/>
    <property type="project" value="UniProtKB-KW"/>
</dbReference>
<dbReference type="eggNOG" id="ENOG50335UH">
    <property type="taxonomic scope" value="Bacteria"/>
</dbReference>
<feature type="transmembrane region" description="Helical" evidence="1">
    <location>
        <begin position="35"/>
        <end position="61"/>
    </location>
</feature>
<dbReference type="EMBL" id="AQQX01000004">
    <property type="protein sequence ID" value="KGM48613.1"/>
    <property type="molecule type" value="Genomic_DNA"/>
</dbReference>
<accession>A0A0A0EET1</accession>
<keyword evidence="1" id="KW-1133">Transmembrane helix</keyword>
<gene>
    <name evidence="2" type="ORF">ATO9_13385</name>
</gene>